<dbReference type="EMBL" id="OCST01000002">
    <property type="protein sequence ID" value="SOE58082.1"/>
    <property type="molecule type" value="Genomic_DNA"/>
</dbReference>
<evidence type="ECO:0000313" key="2">
    <source>
        <dbReference type="Proteomes" id="UP000219440"/>
    </source>
</evidence>
<keyword evidence="2" id="KW-1185">Reference proteome</keyword>
<protein>
    <submittedName>
        <fullName evidence="1">Uncharacterized protein</fullName>
    </submittedName>
</protein>
<dbReference type="AlphaFoldDB" id="A0A2C8Z346"/>
<accession>A0A2C8Z346</accession>
<proteinExistence type="predicted"/>
<name>A0A2C8Z346_9MICO</name>
<sequence>MIPPQLLLHTTEVTRTAVMRRGTQQFASPHWRLGAEQWRWGRSLALGETASQTGQTGGMDQPDENPGAGAAAVLAALLQRTVADLEARGTHDEALGTVKAGRGLGPISTSTKMVNAGRAWRLGVLLIDRDARLYETGSVTRAIVPLRAVTNRSAEAEARRDDRRAAARGKFPEGEVVNFDYSPVDLSAVALAGGSGILSLQDGIVMVRWHATDPPRRLDIYLADRLGLLDEF</sequence>
<evidence type="ECO:0000313" key="1">
    <source>
        <dbReference type="EMBL" id="SOE58082.1"/>
    </source>
</evidence>
<gene>
    <name evidence="1" type="ORF">SAMN06296378_0719</name>
</gene>
<dbReference type="Proteomes" id="UP000219440">
    <property type="component" value="Unassembled WGS sequence"/>
</dbReference>
<organism evidence="1 2">
    <name type="scientific">Salinibacterium xinjiangense</name>
    <dbReference type="NCBI Taxonomy" id="386302"/>
    <lineage>
        <taxon>Bacteria</taxon>
        <taxon>Bacillati</taxon>
        <taxon>Actinomycetota</taxon>
        <taxon>Actinomycetes</taxon>
        <taxon>Micrococcales</taxon>
        <taxon>Microbacteriaceae</taxon>
        <taxon>Salinibacterium</taxon>
    </lineage>
</organism>
<reference evidence="1 2" key="1">
    <citation type="submission" date="2017-09" db="EMBL/GenBank/DDBJ databases">
        <authorList>
            <person name="Ehlers B."/>
            <person name="Leendertz F.H."/>
        </authorList>
    </citation>
    <scope>NUCLEOTIDE SEQUENCE [LARGE SCALE GENOMIC DNA]</scope>
    <source>
        <strain evidence="1 2">CGMCC 1.05381</strain>
    </source>
</reference>